<dbReference type="STRING" id="1123404.SAMN02745784_01306"/>
<protein>
    <recommendedName>
        <fullName evidence="3">DUF2268 domain-containing protein</fullName>
    </recommendedName>
</protein>
<accession>A0A1M4V1V6</accession>
<dbReference type="AlphaFoldDB" id="A0A1M4V1V6"/>
<dbReference type="RefSeq" id="WP_072974498.1">
    <property type="nucleotide sequence ID" value="NZ_FQTY01000004.1"/>
</dbReference>
<dbReference type="Pfam" id="PF18958">
    <property type="entry name" value="DUF5700"/>
    <property type="match status" value="1"/>
</dbReference>
<evidence type="ECO:0008006" key="3">
    <source>
        <dbReference type="Google" id="ProtNLM"/>
    </source>
</evidence>
<proteinExistence type="predicted"/>
<dbReference type="Proteomes" id="UP000184114">
    <property type="component" value="Unassembled WGS sequence"/>
</dbReference>
<evidence type="ECO:0000313" key="2">
    <source>
        <dbReference type="Proteomes" id="UP000184114"/>
    </source>
</evidence>
<gene>
    <name evidence="1" type="ORF">SAMN02745784_01306</name>
</gene>
<dbReference type="GeneID" id="90995672"/>
<sequence length="311" mass="36683">MKINIEGIRLLEEILEDNCIDYNKLILFVKSEGTKGLIEHERSFNRYINKSMIVEELIKLKKYNGYKDKYDFYILKENIPMLKKEILYIKENEHKIINEALDKVYKFIPKDIKVQPNIYIYAGGIDGGFTVYRKNIFINYIKYINKPQEFVKIISHELFHCRTIPLTNRLKSLFVLSFNNRYVYEILGKILEEGIACLIQHGNILEEDDPVGTLTKEKIKKIDKKIRDLNCFLLGIKQGNINYSRTEVLDIYTIGYYIASSLYDFYGKGALLPWIDSYDYKKPIKSYIEVAKTVKTNSGFTREIEKWLLKL</sequence>
<dbReference type="InterPro" id="IPR043754">
    <property type="entry name" value="DUF5700"/>
</dbReference>
<organism evidence="1 2">
    <name type="scientific">Tissierella praeacuta DSM 18095</name>
    <dbReference type="NCBI Taxonomy" id="1123404"/>
    <lineage>
        <taxon>Bacteria</taxon>
        <taxon>Bacillati</taxon>
        <taxon>Bacillota</taxon>
        <taxon>Tissierellia</taxon>
        <taxon>Tissierellales</taxon>
        <taxon>Tissierellaceae</taxon>
        <taxon>Tissierella</taxon>
    </lineage>
</organism>
<keyword evidence="2" id="KW-1185">Reference proteome</keyword>
<dbReference type="EMBL" id="FQTY01000004">
    <property type="protein sequence ID" value="SHE62971.1"/>
    <property type="molecule type" value="Genomic_DNA"/>
</dbReference>
<reference evidence="2" key="1">
    <citation type="submission" date="2016-11" db="EMBL/GenBank/DDBJ databases">
        <authorList>
            <person name="Varghese N."/>
            <person name="Submissions S."/>
        </authorList>
    </citation>
    <scope>NUCLEOTIDE SEQUENCE [LARGE SCALE GENOMIC DNA]</scope>
    <source>
        <strain evidence="2">DSM 18095</strain>
    </source>
</reference>
<name>A0A1M4V1V6_9FIRM</name>
<evidence type="ECO:0000313" key="1">
    <source>
        <dbReference type="EMBL" id="SHE62971.1"/>
    </source>
</evidence>